<feature type="compositionally biased region" description="Basic and acidic residues" evidence="1">
    <location>
        <begin position="703"/>
        <end position="722"/>
    </location>
</feature>
<evidence type="ECO:0000256" key="1">
    <source>
        <dbReference type="SAM" id="MobiDB-lite"/>
    </source>
</evidence>
<evidence type="ECO:0000313" key="2">
    <source>
        <dbReference type="EMBL" id="CDF33732.1"/>
    </source>
</evidence>
<dbReference type="SUPFAM" id="SSF48371">
    <property type="entry name" value="ARM repeat"/>
    <property type="match status" value="1"/>
</dbReference>
<organism evidence="2 3">
    <name type="scientific">Chondrus crispus</name>
    <name type="common">Carrageen Irish moss</name>
    <name type="synonym">Polymorpha crispa</name>
    <dbReference type="NCBI Taxonomy" id="2769"/>
    <lineage>
        <taxon>Eukaryota</taxon>
        <taxon>Rhodophyta</taxon>
        <taxon>Florideophyceae</taxon>
        <taxon>Rhodymeniophycidae</taxon>
        <taxon>Gigartinales</taxon>
        <taxon>Gigartinaceae</taxon>
        <taxon>Chondrus</taxon>
    </lineage>
</organism>
<sequence length="870" mass="93648">MSALDLGTPAANAKQVRELSQALKSLNDSSRLYCFNAVLAHTGASRALATLSSEDADQLFSAVQAGLVNPNPYSRNASLRVAVLLSKHAPPSLVADHWASLTSRVISILKSARGVNRSLTAQALAAVASLITAGAPLTLEGGNQKVSITTACHSAVVHVTRFLEGDPPSGDVALASIALLFAILNTAPRELRQVLPRLELALWGKWVGHPLESVRQASAKLLAHLLICCPEKVKQKVFDERIESGCTKLDEILSIVDHFTSARQSRRAVTPSMLLAVADLKEQAASGFADRLSHLYSAASFMLQEVLNHGSLTPLFISIPKLLHTLCRGFSHRQIDLYTPDLEGVALNADDVLRLIAITERESLRTLVTLTESVDRSAMLPYVHVLAQAFHRQLSYMILKVQTAPGAVAAIVQRSLLFDAMARIVMVLGCGFIEQILEPFVKLFECDIAIYSKAAHAQSYLLSKSSSAISESARFRKRRKVANSRNREAHAKEMSAVDSTSDKSVTWASATIRDLQTVLISGTRLLTAIVENRGLLESRAVDALRRIEILMERIERFSTSSTEFLELIRAMALGGGPSRLSAEASPFLLRCLSLSKQTTLSMASSPQLRSSGLRMRSTAELLLHPRGPPVVRAKVPRRNASDHQSPVTGFLPQQQENPTPHQLDDDEPQGTDKSDAEMLKPRKEDGLSSAFEGSRNEIPGGDNGKRLENFPGRDEKDRGAGTKTRAEAYLRNAMDSDQKMPLSEGVVKKSTENHANIGTGVAVSAGTAASTIHESVAGTGLVTVNIPHSTSLQNAPGGVLPITVEAVEGISNTLAKESVGGIESGEEMIATSPTREVQPAAVKDTFNNSSSDVDEDALVASLTFEPPDAE</sequence>
<dbReference type="Proteomes" id="UP000012073">
    <property type="component" value="Unassembled WGS sequence"/>
</dbReference>
<accession>R7Q5A1</accession>
<name>R7Q5A1_CHOCR</name>
<protein>
    <submittedName>
        <fullName evidence="2">Uncharacterized protein</fullName>
    </submittedName>
</protein>
<dbReference type="EMBL" id="HG001656">
    <property type="protein sequence ID" value="CDF33732.1"/>
    <property type="molecule type" value="Genomic_DNA"/>
</dbReference>
<dbReference type="AlphaFoldDB" id="R7Q5A1"/>
<reference evidence="3" key="1">
    <citation type="journal article" date="2013" name="Proc. Natl. Acad. Sci. U.S.A.">
        <title>Genome structure and metabolic features in the red seaweed Chondrus crispus shed light on evolution of the Archaeplastida.</title>
        <authorList>
            <person name="Collen J."/>
            <person name="Porcel B."/>
            <person name="Carre W."/>
            <person name="Ball S.G."/>
            <person name="Chaparro C."/>
            <person name="Tonon T."/>
            <person name="Barbeyron T."/>
            <person name="Michel G."/>
            <person name="Noel B."/>
            <person name="Valentin K."/>
            <person name="Elias M."/>
            <person name="Artiguenave F."/>
            <person name="Arun A."/>
            <person name="Aury J.M."/>
            <person name="Barbosa-Neto J.F."/>
            <person name="Bothwell J.H."/>
            <person name="Bouget F.Y."/>
            <person name="Brillet L."/>
            <person name="Cabello-Hurtado F."/>
            <person name="Capella-Gutierrez S."/>
            <person name="Charrier B."/>
            <person name="Cladiere L."/>
            <person name="Cock J.M."/>
            <person name="Coelho S.M."/>
            <person name="Colleoni C."/>
            <person name="Czjzek M."/>
            <person name="Da Silva C."/>
            <person name="Delage L."/>
            <person name="Denoeud F."/>
            <person name="Deschamps P."/>
            <person name="Dittami S.M."/>
            <person name="Gabaldon T."/>
            <person name="Gachon C.M."/>
            <person name="Groisillier A."/>
            <person name="Herve C."/>
            <person name="Jabbari K."/>
            <person name="Katinka M."/>
            <person name="Kloareg B."/>
            <person name="Kowalczyk N."/>
            <person name="Labadie K."/>
            <person name="Leblanc C."/>
            <person name="Lopez P.J."/>
            <person name="McLachlan D.H."/>
            <person name="Meslet-Cladiere L."/>
            <person name="Moustafa A."/>
            <person name="Nehr Z."/>
            <person name="Nyvall Collen P."/>
            <person name="Panaud O."/>
            <person name="Partensky F."/>
            <person name="Poulain J."/>
            <person name="Rensing S.A."/>
            <person name="Rousvoal S."/>
            <person name="Samson G."/>
            <person name="Symeonidi A."/>
            <person name="Weissenbach J."/>
            <person name="Zambounis A."/>
            <person name="Wincker P."/>
            <person name="Boyen C."/>
        </authorList>
    </citation>
    <scope>NUCLEOTIDE SEQUENCE [LARGE SCALE GENOMIC DNA]</scope>
    <source>
        <strain evidence="3">cv. Stackhouse</strain>
    </source>
</reference>
<proteinExistence type="predicted"/>
<keyword evidence="3" id="KW-1185">Reference proteome</keyword>
<dbReference type="GeneID" id="17321266"/>
<dbReference type="InterPro" id="IPR016024">
    <property type="entry name" value="ARM-type_fold"/>
</dbReference>
<gene>
    <name evidence="2" type="ORF">CHC_T00002518001</name>
</gene>
<feature type="region of interest" description="Disordered" evidence="1">
    <location>
        <begin position="637"/>
        <end position="722"/>
    </location>
</feature>
<feature type="compositionally biased region" description="Polar residues" evidence="1">
    <location>
        <begin position="642"/>
        <end position="660"/>
    </location>
</feature>
<feature type="compositionally biased region" description="Basic and acidic residues" evidence="1">
    <location>
        <begin position="670"/>
        <end position="686"/>
    </location>
</feature>
<evidence type="ECO:0000313" key="3">
    <source>
        <dbReference type="Proteomes" id="UP000012073"/>
    </source>
</evidence>
<dbReference type="Gramene" id="CDF33732">
    <property type="protein sequence ID" value="CDF33732"/>
    <property type="gene ID" value="CHC_T00002518001"/>
</dbReference>
<dbReference type="InterPro" id="IPR011989">
    <property type="entry name" value="ARM-like"/>
</dbReference>
<dbReference type="Gene3D" id="1.25.10.10">
    <property type="entry name" value="Leucine-rich Repeat Variant"/>
    <property type="match status" value="1"/>
</dbReference>
<dbReference type="RefSeq" id="XP_005713551.1">
    <property type="nucleotide sequence ID" value="XM_005713494.1"/>
</dbReference>
<dbReference type="KEGG" id="ccp:CHC_T00002518001"/>